<feature type="transmembrane region" description="Helical" evidence="1">
    <location>
        <begin position="20"/>
        <end position="42"/>
    </location>
</feature>
<name>A0A429ZR88_9ENTE</name>
<sequence length="251" mass="28002">MMKYIKAEGIKEKRSANVTLMNLVPIIVVVFNLLMVNLMGIAPPGKSYIMATSFNWYPILILPVILSLLVVNSCSKETTAHIIRQKSLGLSKSKMLLAKNAIVLGELLLMLIISSILIDGVGTFIFHEMIQIKTLVMATIILFIGSLPVIGLSFLFIELLHKKIIVILINFLLVFPSPIMAVTSKWVFFPCSYSLRMLAPIIGIHPNGTFLAEHHPLMNRESIYIGIILSLCVYVLSLILLTIVSRRKNND</sequence>
<keyword evidence="1" id="KW-0472">Membrane</keyword>
<evidence type="ECO:0000256" key="1">
    <source>
        <dbReference type="SAM" id="Phobius"/>
    </source>
</evidence>
<accession>A0A429ZR88</accession>
<evidence type="ECO:0000313" key="2">
    <source>
        <dbReference type="EMBL" id="RST96175.1"/>
    </source>
</evidence>
<dbReference type="AlphaFoldDB" id="A0A429ZR88"/>
<proteinExistence type="predicted"/>
<organism evidence="2 3">
    <name type="scientific">Vagococcus bubulae</name>
    <dbReference type="NCBI Taxonomy" id="1977868"/>
    <lineage>
        <taxon>Bacteria</taxon>
        <taxon>Bacillati</taxon>
        <taxon>Bacillota</taxon>
        <taxon>Bacilli</taxon>
        <taxon>Lactobacillales</taxon>
        <taxon>Enterococcaceae</taxon>
        <taxon>Vagococcus</taxon>
    </lineage>
</organism>
<feature type="transmembrane region" description="Helical" evidence="1">
    <location>
        <begin position="54"/>
        <end position="75"/>
    </location>
</feature>
<dbReference type="Proteomes" id="UP000288490">
    <property type="component" value="Unassembled WGS sequence"/>
</dbReference>
<dbReference type="Pfam" id="PF12730">
    <property type="entry name" value="ABC2_membrane_4"/>
    <property type="match status" value="1"/>
</dbReference>
<feature type="transmembrane region" description="Helical" evidence="1">
    <location>
        <begin position="164"/>
        <end position="188"/>
    </location>
</feature>
<dbReference type="EMBL" id="NGJT01000001">
    <property type="protein sequence ID" value="RST96175.1"/>
    <property type="molecule type" value="Genomic_DNA"/>
</dbReference>
<protein>
    <submittedName>
        <fullName evidence="2">Lantibiotic ABC transporter permease</fullName>
    </submittedName>
</protein>
<reference evidence="2 3" key="1">
    <citation type="submission" date="2017-05" db="EMBL/GenBank/DDBJ databases">
        <title>Vagococcus spp. assemblies.</title>
        <authorList>
            <person name="Gulvik C.A."/>
        </authorList>
    </citation>
    <scope>NUCLEOTIDE SEQUENCE [LARGE SCALE GENOMIC DNA]</scope>
    <source>
        <strain evidence="2 3">SS1994</strain>
    </source>
</reference>
<comment type="caution">
    <text evidence="2">The sequence shown here is derived from an EMBL/GenBank/DDBJ whole genome shotgun (WGS) entry which is preliminary data.</text>
</comment>
<feature type="transmembrane region" description="Helical" evidence="1">
    <location>
        <begin position="130"/>
        <end position="157"/>
    </location>
</feature>
<feature type="transmembrane region" description="Helical" evidence="1">
    <location>
        <begin position="96"/>
        <end position="118"/>
    </location>
</feature>
<feature type="transmembrane region" description="Helical" evidence="1">
    <location>
        <begin position="223"/>
        <end position="244"/>
    </location>
</feature>
<dbReference type="InterPro" id="IPR021205">
    <property type="entry name" value="Lanti_perm_SpaE/MutE/EpiE-like"/>
</dbReference>
<keyword evidence="3" id="KW-1185">Reference proteome</keyword>
<keyword evidence="1" id="KW-1133">Transmembrane helix</keyword>
<keyword evidence="1" id="KW-0812">Transmembrane</keyword>
<dbReference type="OrthoDB" id="9776525at2"/>
<dbReference type="CDD" id="cd21807">
    <property type="entry name" value="ABC-2_lan_permease_MutE_EpiE-like"/>
    <property type="match status" value="1"/>
</dbReference>
<dbReference type="RefSeq" id="WP_125955533.1">
    <property type="nucleotide sequence ID" value="NZ_JAQEJV010000001.1"/>
</dbReference>
<evidence type="ECO:0000313" key="3">
    <source>
        <dbReference type="Proteomes" id="UP000288490"/>
    </source>
</evidence>
<gene>
    <name evidence="2" type="ORF">CBF36_00130</name>
</gene>